<feature type="transmembrane region" description="Helical" evidence="1">
    <location>
        <begin position="6"/>
        <end position="23"/>
    </location>
</feature>
<evidence type="ECO:0000313" key="3">
    <source>
        <dbReference type="Proteomes" id="UP000214684"/>
    </source>
</evidence>
<keyword evidence="1" id="KW-0812">Transmembrane</keyword>
<dbReference type="EMBL" id="MUGS01000015">
    <property type="protein sequence ID" value="OXG06549.1"/>
    <property type="molecule type" value="Genomic_DNA"/>
</dbReference>
<accession>A0A227P9G2</accession>
<comment type="caution">
    <text evidence="2">The sequence shown here is derived from an EMBL/GenBank/DDBJ whole genome shotgun (WGS) entry which is preliminary data.</text>
</comment>
<dbReference type="Proteomes" id="UP000214684">
    <property type="component" value="Unassembled WGS sequence"/>
</dbReference>
<proteinExistence type="predicted"/>
<sequence length="411" mass="46401">MNIARVNHYLILVVFFAMNIIYCQKSQMLIETQLKKYGPDLKTNYYILNVTPSSGTSSFGKSYDINNGDNVLFFYDLVQFDITNYPLNCTISSYNKVQPTQTGGPECSQGDQATIVSPKSFSMSGCHGLTRFLLLDLPTNGESGNCEIISIKKQVILSNEGYSWQYKKENDTEWNYFEYDKQYNANGLSFSPSDVSDLVNYTGNLFIRFVVDYENLELDKIENYVSNISIYNIKTCSPLLDNTSSPNYTTCNYSNGEVIFTFSRPIETDEKYLFNRNIVGSTFVTSTTSNDNDVEKISPTTFKWKNIPPGDYQFKYQTQFEDNKPGSVSLISSFTILPREQLNFKATAVQPLCSSDKGAIIISASGGTSPYYYILDNESKKLLINNPDTIPLSTDGVHKVIVMDSKECIEK</sequence>
<keyword evidence="1" id="KW-0472">Membrane</keyword>
<evidence type="ECO:0000256" key="1">
    <source>
        <dbReference type="SAM" id="Phobius"/>
    </source>
</evidence>
<protein>
    <submittedName>
        <fullName evidence="2">Uncharacterized protein</fullName>
    </submittedName>
</protein>
<name>A0A227P9G2_9FLAO</name>
<evidence type="ECO:0000313" key="2">
    <source>
        <dbReference type="EMBL" id="OXG06549.1"/>
    </source>
</evidence>
<keyword evidence="3" id="KW-1185">Reference proteome</keyword>
<dbReference type="AlphaFoldDB" id="A0A227P9G2"/>
<gene>
    <name evidence="2" type="ORF">B0A64_10595</name>
</gene>
<keyword evidence="1" id="KW-1133">Transmembrane helix</keyword>
<reference evidence="2 3" key="1">
    <citation type="submission" date="2016-11" db="EMBL/GenBank/DDBJ databases">
        <title>Whole genomes of Flavobacteriaceae.</title>
        <authorList>
            <person name="Stine C."/>
            <person name="Li C."/>
            <person name="Tadesse D."/>
        </authorList>
    </citation>
    <scope>NUCLEOTIDE SEQUENCE [LARGE SCALE GENOMIC DNA]</scope>
    <source>
        <strain evidence="2 3">DSM 24704</strain>
    </source>
</reference>
<organism evidence="2 3">
    <name type="scientific">Flavobacterium araucananum</name>
    <dbReference type="NCBI Taxonomy" id="946678"/>
    <lineage>
        <taxon>Bacteria</taxon>
        <taxon>Pseudomonadati</taxon>
        <taxon>Bacteroidota</taxon>
        <taxon>Flavobacteriia</taxon>
        <taxon>Flavobacteriales</taxon>
        <taxon>Flavobacteriaceae</taxon>
        <taxon>Flavobacterium</taxon>
    </lineage>
</organism>